<gene>
    <name evidence="7" type="ORF">T265_02395</name>
</gene>
<protein>
    <recommendedName>
        <fullName evidence="9">Major facilitator superfamily (MFS) profile domain-containing protein</fullName>
    </recommendedName>
</protein>
<keyword evidence="4 6" id="KW-0472">Membrane</keyword>
<dbReference type="Gene3D" id="1.20.1250.20">
    <property type="entry name" value="MFS general substrate transporter like domains"/>
    <property type="match status" value="2"/>
</dbReference>
<evidence type="ECO:0000313" key="8">
    <source>
        <dbReference type="Proteomes" id="UP000054324"/>
    </source>
</evidence>
<feature type="transmembrane region" description="Helical" evidence="6">
    <location>
        <begin position="45"/>
        <end position="64"/>
    </location>
</feature>
<dbReference type="InterPro" id="IPR036259">
    <property type="entry name" value="MFS_trans_sf"/>
</dbReference>
<comment type="subcellular location">
    <subcellularLocation>
        <location evidence="1">Membrane</location>
        <topology evidence="1">Multi-pass membrane protein</topology>
    </subcellularLocation>
</comment>
<dbReference type="Pfam" id="PF07690">
    <property type="entry name" value="MFS_1"/>
    <property type="match status" value="2"/>
</dbReference>
<feature type="transmembrane region" description="Helical" evidence="6">
    <location>
        <begin position="199"/>
        <end position="222"/>
    </location>
</feature>
<sequence length="540" mass="58573">MTLPDNITYFAITSGALLTLGLYTPYSSVYHTGDTMNLRQLAVDWLSMVYLLAYIPLIVPVTWLQDRYGLRASVTAAAFVNAIGGWLKCVAVYLAADPEKLEGSTPSVAELSGFPVLMLSQTLDAIAQVFILGVPAQLAATWFGDREVSTATSIGVLANQLGAAIGFAIPTEVVPSVIADGVPGADPNPMVDFDTVRQRMMYLLIVGAAVNSLPPIAALIFFKEEPPKPPTYSQYVRRLAKVQARVGQSKSLPSQSALQPVETGDLMTSLDQGYSTMTTVVENTFYENEKSEVVEKDEKQVDDEVESHRTLKSTGANKSGYKQQLLSVLKNVNFMLLLVSYGINTGIYYAVGTLLNPILAQYFGGNPNIGWIGFTMIVAGILGSVLAGICLDKTKKYRLVILITYAIALVWMCGFTGLLLLERIDVAFVASFFLGLAMTGFLPIGFEFAAELTYPADEGLTSGLLNASAQVFGIIFITSASSMVGLYDVKYTNTYFTVLLAVGFLLLLFVKEDLRRLTTQRAMHAECITRANEELSSSPI</sequence>
<dbReference type="GeneID" id="20316583"/>
<evidence type="ECO:0000256" key="3">
    <source>
        <dbReference type="ARBA" id="ARBA00022989"/>
    </source>
</evidence>
<organism evidence="7 8">
    <name type="scientific">Opisthorchis viverrini</name>
    <name type="common">Southeast Asian liver fluke</name>
    <dbReference type="NCBI Taxonomy" id="6198"/>
    <lineage>
        <taxon>Eukaryota</taxon>
        <taxon>Metazoa</taxon>
        <taxon>Spiralia</taxon>
        <taxon>Lophotrochozoa</taxon>
        <taxon>Platyhelminthes</taxon>
        <taxon>Trematoda</taxon>
        <taxon>Digenea</taxon>
        <taxon>Opisthorchiida</taxon>
        <taxon>Opisthorchiata</taxon>
        <taxon>Opisthorchiidae</taxon>
        <taxon>Opisthorchis</taxon>
    </lineage>
</organism>
<name>A0A074ZZB0_OPIVI</name>
<dbReference type="GO" id="GO:0097037">
    <property type="term" value="P:heme export"/>
    <property type="evidence" value="ECO:0007669"/>
    <property type="project" value="TreeGrafter"/>
</dbReference>
<feature type="transmembrane region" description="Helical" evidence="6">
    <location>
        <begin position="399"/>
        <end position="420"/>
    </location>
</feature>
<feature type="transmembrane region" description="Helical" evidence="6">
    <location>
        <begin position="7"/>
        <end position="25"/>
    </location>
</feature>
<feature type="transmembrane region" description="Helical" evidence="6">
    <location>
        <begin position="467"/>
        <end position="487"/>
    </location>
</feature>
<dbReference type="EMBL" id="KL596647">
    <property type="protein sequence ID" value="KER31342.1"/>
    <property type="molecule type" value="Genomic_DNA"/>
</dbReference>
<evidence type="ECO:0008006" key="9">
    <source>
        <dbReference type="Google" id="ProtNLM"/>
    </source>
</evidence>
<feature type="transmembrane region" description="Helical" evidence="6">
    <location>
        <begin position="332"/>
        <end position="351"/>
    </location>
</feature>
<dbReference type="InterPro" id="IPR049680">
    <property type="entry name" value="FLVCR1-2_SLC49-like"/>
</dbReference>
<dbReference type="Proteomes" id="UP000054324">
    <property type="component" value="Unassembled WGS sequence"/>
</dbReference>
<dbReference type="AlphaFoldDB" id="A0A074ZZB0"/>
<dbReference type="GO" id="GO:0015232">
    <property type="term" value="F:heme transmembrane transporter activity"/>
    <property type="evidence" value="ECO:0007669"/>
    <property type="project" value="TreeGrafter"/>
</dbReference>
<dbReference type="RefSeq" id="XP_009164892.1">
    <property type="nucleotide sequence ID" value="XM_009166628.1"/>
</dbReference>
<dbReference type="PANTHER" id="PTHR10924:SF4">
    <property type="entry name" value="GH15861P"/>
    <property type="match status" value="1"/>
</dbReference>
<dbReference type="PANTHER" id="PTHR10924">
    <property type="entry name" value="MAJOR FACILITATOR SUPERFAMILY PROTEIN-RELATED"/>
    <property type="match status" value="1"/>
</dbReference>
<keyword evidence="3 6" id="KW-1133">Transmembrane helix</keyword>
<keyword evidence="8" id="KW-1185">Reference proteome</keyword>
<evidence type="ECO:0000256" key="6">
    <source>
        <dbReference type="SAM" id="Phobius"/>
    </source>
</evidence>
<feature type="transmembrane region" description="Helical" evidence="6">
    <location>
        <begin position="125"/>
        <end position="144"/>
    </location>
</feature>
<evidence type="ECO:0000256" key="1">
    <source>
        <dbReference type="ARBA" id="ARBA00004141"/>
    </source>
</evidence>
<dbReference type="SUPFAM" id="SSF103473">
    <property type="entry name" value="MFS general substrate transporter"/>
    <property type="match status" value="1"/>
</dbReference>
<accession>A0A074ZZB0</accession>
<evidence type="ECO:0000256" key="2">
    <source>
        <dbReference type="ARBA" id="ARBA00022692"/>
    </source>
</evidence>
<dbReference type="InterPro" id="IPR011701">
    <property type="entry name" value="MFS"/>
</dbReference>
<feature type="transmembrane region" description="Helical" evidence="6">
    <location>
        <begin position="426"/>
        <end position="446"/>
    </location>
</feature>
<dbReference type="KEGG" id="ovi:T265_02395"/>
<evidence type="ECO:0000313" key="7">
    <source>
        <dbReference type="EMBL" id="KER31342.1"/>
    </source>
</evidence>
<proteinExistence type="predicted"/>
<evidence type="ECO:0000256" key="4">
    <source>
        <dbReference type="ARBA" id="ARBA00023136"/>
    </source>
</evidence>
<evidence type="ECO:0000256" key="5">
    <source>
        <dbReference type="SAM" id="MobiDB-lite"/>
    </source>
</evidence>
<dbReference type="CTD" id="20316583"/>
<keyword evidence="2 6" id="KW-0812">Transmembrane</keyword>
<dbReference type="GO" id="GO:0016020">
    <property type="term" value="C:membrane"/>
    <property type="evidence" value="ECO:0007669"/>
    <property type="project" value="UniProtKB-SubCell"/>
</dbReference>
<dbReference type="GO" id="GO:0020037">
    <property type="term" value="F:heme binding"/>
    <property type="evidence" value="ECO:0007669"/>
    <property type="project" value="TreeGrafter"/>
</dbReference>
<feature type="transmembrane region" description="Helical" evidence="6">
    <location>
        <begin position="371"/>
        <end position="392"/>
    </location>
</feature>
<dbReference type="OrthoDB" id="422206at2759"/>
<feature type="region of interest" description="Disordered" evidence="5">
    <location>
        <begin position="292"/>
        <end position="315"/>
    </location>
</feature>
<feature type="transmembrane region" description="Helical" evidence="6">
    <location>
        <begin position="76"/>
        <end position="96"/>
    </location>
</feature>
<feature type="transmembrane region" description="Helical" evidence="6">
    <location>
        <begin position="493"/>
        <end position="510"/>
    </location>
</feature>
<feature type="transmembrane region" description="Helical" evidence="6">
    <location>
        <begin position="156"/>
        <end position="179"/>
    </location>
</feature>
<reference evidence="7 8" key="1">
    <citation type="submission" date="2013-11" db="EMBL/GenBank/DDBJ databases">
        <title>Opisthorchis viverrini - life in the bile duct.</title>
        <authorList>
            <person name="Young N.D."/>
            <person name="Nagarajan N."/>
            <person name="Lin S.J."/>
            <person name="Korhonen P.K."/>
            <person name="Jex A.R."/>
            <person name="Hall R.S."/>
            <person name="Safavi-Hemami H."/>
            <person name="Kaewkong W."/>
            <person name="Bertrand D."/>
            <person name="Gao S."/>
            <person name="Seet Q."/>
            <person name="Wongkham S."/>
            <person name="Teh B.T."/>
            <person name="Wongkham C."/>
            <person name="Intapan P.M."/>
            <person name="Maleewong W."/>
            <person name="Yang X."/>
            <person name="Hu M."/>
            <person name="Wang Z."/>
            <person name="Hofmann A."/>
            <person name="Sternberg P.W."/>
            <person name="Tan P."/>
            <person name="Wang J."/>
            <person name="Gasser R.B."/>
        </authorList>
    </citation>
    <scope>NUCLEOTIDE SEQUENCE [LARGE SCALE GENOMIC DNA]</scope>
</reference>